<dbReference type="Proteomes" id="UP000824633">
    <property type="component" value="Chromosome"/>
</dbReference>
<dbReference type="EMBL" id="AP024849">
    <property type="protein sequence ID" value="BCZ47375.1"/>
    <property type="molecule type" value="Genomic_DNA"/>
</dbReference>
<evidence type="ECO:0000259" key="1">
    <source>
        <dbReference type="Pfam" id="PF08840"/>
    </source>
</evidence>
<protein>
    <recommendedName>
        <fullName evidence="1">BAAT/Acyl-CoA thioester hydrolase C-terminal domain-containing protein</fullName>
    </recommendedName>
</protein>
<accession>A0ABM7T7H6</accession>
<evidence type="ECO:0000313" key="3">
    <source>
        <dbReference type="Proteomes" id="UP000824633"/>
    </source>
</evidence>
<dbReference type="SUPFAM" id="SSF53474">
    <property type="entry name" value="alpha/beta-Hydrolases"/>
    <property type="match status" value="1"/>
</dbReference>
<dbReference type="Pfam" id="PF08840">
    <property type="entry name" value="BAAT_C"/>
    <property type="match status" value="1"/>
</dbReference>
<evidence type="ECO:0000313" key="2">
    <source>
        <dbReference type="EMBL" id="BCZ47375.1"/>
    </source>
</evidence>
<sequence length="262" mass="29950">MQEYRTREIYGDFYENEGKPLVVIIGGSRPGLPAPLSEDLINYLKSNYNVLLLAYFGVLDLPKSLEMVPMEYFINAIGFIKEKHKIADNQVVVIGQSKGGEAALLLSNYMESAITIVCVSTCYVFQGLPENLFSMGIAEPKSSWSFNNKELPYIKFDFDKEDIEDAKNKHFCKIHEKSIEKNYNKDAVINLDNYKGKIFLLSAENDKFWPSKKMSNILVENCKNKNNISHISLDLEGHYFLNYEQSVNEIINYLKENVPSLA</sequence>
<gene>
    <name evidence="2" type="ORF">psyc5s11_34420</name>
</gene>
<proteinExistence type="predicted"/>
<dbReference type="InterPro" id="IPR014940">
    <property type="entry name" value="BAAT_C"/>
</dbReference>
<dbReference type="Gene3D" id="3.40.50.1820">
    <property type="entry name" value="alpha/beta hydrolase"/>
    <property type="match status" value="1"/>
</dbReference>
<dbReference type="PANTHER" id="PTHR10824">
    <property type="entry name" value="ACYL-COENZYME A THIOESTERASE-RELATED"/>
    <property type="match status" value="1"/>
</dbReference>
<organism evidence="2 3">
    <name type="scientific">Clostridium gelidum</name>
    <dbReference type="NCBI Taxonomy" id="704125"/>
    <lineage>
        <taxon>Bacteria</taxon>
        <taxon>Bacillati</taxon>
        <taxon>Bacillota</taxon>
        <taxon>Clostridia</taxon>
        <taxon>Eubacteriales</taxon>
        <taxon>Clostridiaceae</taxon>
        <taxon>Clostridium</taxon>
    </lineage>
</organism>
<dbReference type="RefSeq" id="WP_224033717.1">
    <property type="nucleotide sequence ID" value="NZ_AP024849.1"/>
</dbReference>
<dbReference type="PANTHER" id="PTHR10824:SF4">
    <property type="entry name" value="ACYL-COENZYME A THIOESTERASE 1-LIKE"/>
    <property type="match status" value="1"/>
</dbReference>
<name>A0ABM7T7H6_9CLOT</name>
<dbReference type="InterPro" id="IPR029058">
    <property type="entry name" value="AB_hydrolase_fold"/>
</dbReference>
<reference evidence="3" key="1">
    <citation type="submission" date="2021-07" db="EMBL/GenBank/DDBJ databases">
        <title>Complete genome sequencing of a Clostridium isolate.</title>
        <authorList>
            <person name="Ueki A."/>
            <person name="Tonouchi A."/>
        </authorList>
    </citation>
    <scope>NUCLEOTIDE SEQUENCE [LARGE SCALE GENOMIC DNA]</scope>
    <source>
        <strain evidence="3">C5S11</strain>
    </source>
</reference>
<feature type="domain" description="BAAT/Acyl-CoA thioester hydrolase C-terminal" evidence="1">
    <location>
        <begin position="68"/>
        <end position="239"/>
    </location>
</feature>
<keyword evidence="3" id="KW-1185">Reference proteome</keyword>